<sequence>MATPSHITFDDSLWPLLVVRFTGMPTNQQFEEYMARRGSYLARNQKHTLIYDTVSFTVLSSEQRQRQINWLKEHKEPLRTLSLGSALIITSPVVRLLLSGVLHFSQASAPYHAARSMPDAASWCAGRLAGAGLLVEAQRVRTHFGLTPRQGTG</sequence>
<dbReference type="RefSeq" id="WP_043399267.1">
    <property type="nucleotide sequence ID" value="NZ_JPMI01000154.1"/>
</dbReference>
<dbReference type="Proteomes" id="UP000028547">
    <property type="component" value="Unassembled WGS sequence"/>
</dbReference>
<comment type="caution">
    <text evidence="1">The sequence shown here is derived from an EMBL/GenBank/DDBJ whole genome shotgun (WGS) entry which is preliminary data.</text>
</comment>
<name>A0A084SS35_9BACT</name>
<evidence type="ECO:0000313" key="2">
    <source>
        <dbReference type="Proteomes" id="UP000028547"/>
    </source>
</evidence>
<evidence type="ECO:0000313" key="1">
    <source>
        <dbReference type="EMBL" id="KFA91270.1"/>
    </source>
</evidence>
<reference evidence="1 2" key="1">
    <citation type="submission" date="2014-07" db="EMBL/GenBank/DDBJ databases">
        <title>Draft Genome Sequence of Gephyronic Acid Producer, Cystobacter violaceus Strain Cb vi76.</title>
        <authorList>
            <person name="Stevens D.C."/>
            <person name="Young J."/>
            <person name="Carmichael R."/>
            <person name="Tan J."/>
            <person name="Taylor R.E."/>
        </authorList>
    </citation>
    <scope>NUCLEOTIDE SEQUENCE [LARGE SCALE GENOMIC DNA]</scope>
    <source>
        <strain evidence="1 2">Cb vi76</strain>
    </source>
</reference>
<gene>
    <name evidence="1" type="ORF">Q664_23280</name>
</gene>
<accession>A0A084SS35</accession>
<proteinExistence type="predicted"/>
<dbReference type="AlphaFoldDB" id="A0A084SS35"/>
<protein>
    <submittedName>
        <fullName evidence="1">Uncharacterized protein</fullName>
    </submittedName>
</protein>
<dbReference type="EMBL" id="JPMI01000154">
    <property type="protein sequence ID" value="KFA91270.1"/>
    <property type="molecule type" value="Genomic_DNA"/>
</dbReference>
<organism evidence="1 2">
    <name type="scientific">Archangium violaceum Cb vi76</name>
    <dbReference type="NCBI Taxonomy" id="1406225"/>
    <lineage>
        <taxon>Bacteria</taxon>
        <taxon>Pseudomonadati</taxon>
        <taxon>Myxococcota</taxon>
        <taxon>Myxococcia</taxon>
        <taxon>Myxococcales</taxon>
        <taxon>Cystobacterineae</taxon>
        <taxon>Archangiaceae</taxon>
        <taxon>Archangium</taxon>
    </lineage>
</organism>